<dbReference type="SUPFAM" id="SSF54001">
    <property type="entry name" value="Cysteine proteinases"/>
    <property type="match status" value="1"/>
</dbReference>
<keyword evidence="2" id="KW-0645">Protease</keyword>
<evidence type="ECO:0000256" key="1">
    <source>
        <dbReference type="ARBA" id="ARBA00007074"/>
    </source>
</evidence>
<dbReference type="PANTHER" id="PTHR47053:SF1">
    <property type="entry name" value="MUREIN DD-ENDOPEPTIDASE MEPH-RELATED"/>
    <property type="match status" value="1"/>
</dbReference>
<dbReference type="PROSITE" id="PS51935">
    <property type="entry name" value="NLPC_P60"/>
    <property type="match status" value="1"/>
</dbReference>
<comment type="caution">
    <text evidence="6">The sequence shown here is derived from an EMBL/GenBank/DDBJ whole genome shotgun (WGS) entry which is preliminary data.</text>
</comment>
<keyword evidence="4" id="KW-0788">Thiol protease</keyword>
<reference evidence="7" key="1">
    <citation type="submission" date="2017-09" db="EMBL/GenBank/DDBJ databases">
        <title>Depth-based differentiation of microbial function through sediment-hosted aquifers and enrichment of novel symbionts in the deep terrestrial subsurface.</title>
        <authorList>
            <person name="Probst A.J."/>
            <person name="Ladd B."/>
            <person name="Jarett J.K."/>
            <person name="Geller-Mcgrath D.E."/>
            <person name="Sieber C.M.K."/>
            <person name="Emerson J.B."/>
            <person name="Anantharaman K."/>
            <person name="Thomas B.C."/>
            <person name="Malmstrom R."/>
            <person name="Stieglmeier M."/>
            <person name="Klingl A."/>
            <person name="Woyke T."/>
            <person name="Ryan C.M."/>
            <person name="Banfield J.F."/>
        </authorList>
    </citation>
    <scope>NUCLEOTIDE SEQUENCE [LARGE SCALE GENOMIC DNA]</scope>
</reference>
<feature type="domain" description="NlpC/P60" evidence="5">
    <location>
        <begin position="44"/>
        <end position="176"/>
    </location>
</feature>
<organism evidence="6 7">
    <name type="scientific">Candidatus Kerfeldbacteria bacterium CG08_land_8_20_14_0_20_43_14</name>
    <dbReference type="NCBI Taxonomy" id="2014246"/>
    <lineage>
        <taxon>Bacteria</taxon>
        <taxon>Candidatus Kerfeldiibacteriota</taxon>
    </lineage>
</organism>
<dbReference type="InterPro" id="IPR051202">
    <property type="entry name" value="Peptidase_C40"/>
</dbReference>
<dbReference type="Pfam" id="PF00877">
    <property type="entry name" value="NLPC_P60"/>
    <property type="match status" value="1"/>
</dbReference>
<evidence type="ECO:0000313" key="6">
    <source>
        <dbReference type="EMBL" id="PIS40534.1"/>
    </source>
</evidence>
<dbReference type="AlphaFoldDB" id="A0A2H0YPW1"/>
<dbReference type="EMBL" id="PEXW01000064">
    <property type="protein sequence ID" value="PIS40534.1"/>
    <property type="molecule type" value="Genomic_DNA"/>
</dbReference>
<dbReference type="InterPro" id="IPR000064">
    <property type="entry name" value="NLP_P60_dom"/>
</dbReference>
<accession>A0A2H0YPW1</accession>
<evidence type="ECO:0000256" key="2">
    <source>
        <dbReference type="ARBA" id="ARBA00022670"/>
    </source>
</evidence>
<evidence type="ECO:0000259" key="5">
    <source>
        <dbReference type="PROSITE" id="PS51935"/>
    </source>
</evidence>
<dbReference type="PANTHER" id="PTHR47053">
    <property type="entry name" value="MUREIN DD-ENDOPEPTIDASE MEPH-RELATED"/>
    <property type="match status" value="1"/>
</dbReference>
<gene>
    <name evidence="6" type="ORF">COT26_02885</name>
</gene>
<dbReference type="InterPro" id="IPR038765">
    <property type="entry name" value="Papain-like_cys_pep_sf"/>
</dbReference>
<name>A0A2H0YPW1_9BACT</name>
<evidence type="ECO:0000256" key="3">
    <source>
        <dbReference type="ARBA" id="ARBA00022801"/>
    </source>
</evidence>
<proteinExistence type="inferred from homology"/>
<dbReference type="GO" id="GO:0006508">
    <property type="term" value="P:proteolysis"/>
    <property type="evidence" value="ECO:0007669"/>
    <property type="project" value="UniProtKB-KW"/>
</dbReference>
<dbReference type="GO" id="GO:0008234">
    <property type="term" value="F:cysteine-type peptidase activity"/>
    <property type="evidence" value="ECO:0007669"/>
    <property type="project" value="UniProtKB-KW"/>
</dbReference>
<dbReference type="Proteomes" id="UP000236845">
    <property type="component" value="Unassembled WGS sequence"/>
</dbReference>
<evidence type="ECO:0000256" key="4">
    <source>
        <dbReference type="ARBA" id="ARBA00022807"/>
    </source>
</evidence>
<evidence type="ECO:0000313" key="7">
    <source>
        <dbReference type="Proteomes" id="UP000236845"/>
    </source>
</evidence>
<protein>
    <recommendedName>
        <fullName evidence="5">NlpC/P60 domain-containing protein</fullName>
    </recommendedName>
</protein>
<dbReference type="Gene3D" id="3.90.1720.10">
    <property type="entry name" value="endopeptidase domain like (from Nostoc punctiforme)"/>
    <property type="match status" value="1"/>
</dbReference>
<sequence>MLVDKGEKMHPTFGFIAFDMRKAKKALAINQWQIEQVLTSLSCQIITWNLLDVAMSFVNTPYELGANITYAPDSLDCSGLSKLIFACAGVWLPRYTVLQVDHGEKIKSDNRKPGDLIFFKGKNPWLHPGFERGIGHVGFVLDEKTFLHTTSKTEKVILSEIADLKWPILACRRILACPKNLTVIRLPEELFHLTSPEEIYCLIRSKLKQSRLQ</sequence>
<keyword evidence="3" id="KW-0378">Hydrolase</keyword>
<comment type="similarity">
    <text evidence="1">Belongs to the peptidase C40 family.</text>
</comment>